<dbReference type="Proteomes" id="UP000298493">
    <property type="component" value="Unassembled WGS sequence"/>
</dbReference>
<dbReference type="EMBL" id="SNSC02000029">
    <property type="protein sequence ID" value="TID13069.1"/>
    <property type="molecule type" value="Genomic_DNA"/>
</dbReference>
<dbReference type="AlphaFoldDB" id="A0A4Z1NQQ9"/>
<keyword evidence="3" id="KW-1185">Reference proteome</keyword>
<accession>A0A4Z1NQQ9</accession>
<evidence type="ECO:0000256" key="1">
    <source>
        <dbReference type="SAM" id="SignalP"/>
    </source>
</evidence>
<gene>
    <name evidence="2" type="ORF">E6O75_ATG10018</name>
</gene>
<feature type="signal peptide" evidence="1">
    <location>
        <begin position="1"/>
        <end position="19"/>
    </location>
</feature>
<protein>
    <submittedName>
        <fullName evidence="2">Uncharacterized protein</fullName>
    </submittedName>
</protein>
<organism evidence="2 3">
    <name type="scientific">Venturia nashicola</name>
    <dbReference type="NCBI Taxonomy" id="86259"/>
    <lineage>
        <taxon>Eukaryota</taxon>
        <taxon>Fungi</taxon>
        <taxon>Dikarya</taxon>
        <taxon>Ascomycota</taxon>
        <taxon>Pezizomycotina</taxon>
        <taxon>Dothideomycetes</taxon>
        <taxon>Pleosporomycetidae</taxon>
        <taxon>Venturiales</taxon>
        <taxon>Venturiaceae</taxon>
        <taxon>Venturia</taxon>
    </lineage>
</organism>
<feature type="chain" id="PRO_5021334619" evidence="1">
    <location>
        <begin position="20"/>
        <end position="256"/>
    </location>
</feature>
<keyword evidence="1" id="KW-0732">Signal</keyword>
<sequence>MMHFTAFLSLLGTISLTTAQTPPNAGASGGLIMVLSKPNHPDLTDATFNQWYSGSHIRDMLSSNVTDLILRYKNTNPSVAYPYLALYRLPDLSKLGELGKVPKTSDLLPGKVKGTKGGAYTDVIEMDTRIYTRTQTFEGQTVLPGRGKTLVTASMGVQNGTEGEMDDWYRRQHLDMLSMIEGYHRSTRYAKMDGSNPKFLAMHELDSYTKGPGMGLVLGTEWAKKVLSTVTASQNDVWEYIVELGKEGLSEAQMRF</sequence>
<dbReference type="OrthoDB" id="2851338at2759"/>
<name>A0A4Z1NQQ9_9PEZI</name>
<evidence type="ECO:0000313" key="3">
    <source>
        <dbReference type="Proteomes" id="UP000298493"/>
    </source>
</evidence>
<reference evidence="2 3" key="1">
    <citation type="submission" date="2019-04" db="EMBL/GenBank/DDBJ databases">
        <title>High contiguity whole genome sequence and gene annotation resource for two Venturia nashicola isolates.</title>
        <authorList>
            <person name="Prokchorchik M."/>
            <person name="Won K."/>
            <person name="Lee Y."/>
            <person name="Choi E.D."/>
            <person name="Segonzac C."/>
            <person name="Sohn K.H."/>
        </authorList>
    </citation>
    <scope>NUCLEOTIDE SEQUENCE [LARGE SCALE GENOMIC DNA]</scope>
    <source>
        <strain evidence="2 3">PRI2</strain>
    </source>
</reference>
<evidence type="ECO:0000313" key="2">
    <source>
        <dbReference type="EMBL" id="TID13069.1"/>
    </source>
</evidence>
<comment type="caution">
    <text evidence="2">The sequence shown here is derived from an EMBL/GenBank/DDBJ whole genome shotgun (WGS) entry which is preliminary data.</text>
</comment>
<proteinExistence type="predicted"/>